<reference evidence="9 10" key="1">
    <citation type="submission" date="2019-02" db="EMBL/GenBank/DDBJ databases">
        <title>Pedobacter sp. RP-3-8 sp. nov., isolated from Arctic soil.</title>
        <authorList>
            <person name="Dahal R.H."/>
        </authorList>
    </citation>
    <scope>NUCLEOTIDE SEQUENCE [LARGE SCALE GENOMIC DNA]</scope>
    <source>
        <strain evidence="9 10">RP-3-8</strain>
    </source>
</reference>
<dbReference type="GO" id="GO:0009279">
    <property type="term" value="C:cell outer membrane"/>
    <property type="evidence" value="ECO:0007669"/>
    <property type="project" value="UniProtKB-SubCell"/>
</dbReference>
<dbReference type="Proteomes" id="UP000291117">
    <property type="component" value="Unassembled WGS sequence"/>
</dbReference>
<dbReference type="Pfam" id="PF07715">
    <property type="entry name" value="Plug"/>
    <property type="match status" value="1"/>
</dbReference>
<evidence type="ECO:0000256" key="3">
    <source>
        <dbReference type="ARBA" id="ARBA00022452"/>
    </source>
</evidence>
<dbReference type="InterPro" id="IPR036942">
    <property type="entry name" value="Beta-barrel_TonB_sf"/>
</dbReference>
<dbReference type="InterPro" id="IPR037066">
    <property type="entry name" value="Plug_dom_sf"/>
</dbReference>
<evidence type="ECO:0000256" key="5">
    <source>
        <dbReference type="ARBA" id="ARBA00023136"/>
    </source>
</evidence>
<dbReference type="NCBIfam" id="TIGR04057">
    <property type="entry name" value="SusC_RagA_signa"/>
    <property type="match status" value="1"/>
</dbReference>
<evidence type="ECO:0000256" key="6">
    <source>
        <dbReference type="ARBA" id="ARBA00023237"/>
    </source>
</evidence>
<dbReference type="Pfam" id="PF13715">
    <property type="entry name" value="CarbopepD_reg_2"/>
    <property type="match status" value="1"/>
</dbReference>
<dbReference type="Gene3D" id="2.170.130.10">
    <property type="entry name" value="TonB-dependent receptor, plug domain"/>
    <property type="match status" value="1"/>
</dbReference>
<dbReference type="EMBL" id="SJSM01000009">
    <property type="protein sequence ID" value="TCC95519.1"/>
    <property type="molecule type" value="Genomic_DNA"/>
</dbReference>
<evidence type="ECO:0000256" key="2">
    <source>
        <dbReference type="ARBA" id="ARBA00022448"/>
    </source>
</evidence>
<keyword evidence="6 7" id="KW-0998">Cell outer membrane</keyword>
<feature type="domain" description="TonB-dependent receptor plug" evidence="8">
    <location>
        <begin position="229"/>
        <end position="356"/>
    </location>
</feature>
<dbReference type="OrthoDB" id="9768177at2"/>
<comment type="caution">
    <text evidence="9">The sequence shown here is derived from an EMBL/GenBank/DDBJ whole genome shotgun (WGS) entry which is preliminary data.</text>
</comment>
<gene>
    <name evidence="9" type="ORF">EZ444_15430</name>
</gene>
<keyword evidence="3 7" id="KW-1134">Transmembrane beta strand</keyword>
<dbReference type="Gene3D" id="2.40.170.20">
    <property type="entry name" value="TonB-dependent receptor, beta-barrel domain"/>
    <property type="match status" value="1"/>
</dbReference>
<name>A0A4R0N659_9SPHI</name>
<comment type="similarity">
    <text evidence="7">Belongs to the TonB-dependent receptor family.</text>
</comment>
<keyword evidence="4 7" id="KW-0812">Transmembrane</keyword>
<evidence type="ECO:0000256" key="4">
    <source>
        <dbReference type="ARBA" id="ARBA00022692"/>
    </source>
</evidence>
<dbReference type="InterPro" id="IPR039426">
    <property type="entry name" value="TonB-dep_rcpt-like"/>
</dbReference>
<dbReference type="SUPFAM" id="SSF49464">
    <property type="entry name" value="Carboxypeptidase regulatory domain-like"/>
    <property type="match status" value="1"/>
</dbReference>
<dbReference type="Gene3D" id="2.60.40.1120">
    <property type="entry name" value="Carboxypeptidase-like, regulatory domain"/>
    <property type="match status" value="1"/>
</dbReference>
<evidence type="ECO:0000256" key="7">
    <source>
        <dbReference type="PROSITE-ProRule" id="PRU01360"/>
    </source>
</evidence>
<dbReference type="InterPro" id="IPR012910">
    <property type="entry name" value="Plug_dom"/>
</dbReference>
<dbReference type="InterPro" id="IPR023997">
    <property type="entry name" value="TonB-dep_OMP_SusC/RagA_CS"/>
</dbReference>
<accession>A0A4R0N659</accession>
<dbReference type="PROSITE" id="PS52016">
    <property type="entry name" value="TONB_DEPENDENT_REC_3"/>
    <property type="match status" value="1"/>
</dbReference>
<keyword evidence="5 7" id="KW-0472">Membrane</keyword>
<keyword evidence="2 7" id="KW-0813">Transport</keyword>
<dbReference type="InterPro" id="IPR008969">
    <property type="entry name" value="CarboxyPept-like_regulatory"/>
</dbReference>
<evidence type="ECO:0000259" key="8">
    <source>
        <dbReference type="Pfam" id="PF07715"/>
    </source>
</evidence>
<protein>
    <submittedName>
        <fullName evidence="9">SusC/RagA family TonB-linked outer membrane protein</fullName>
    </submittedName>
</protein>
<dbReference type="AlphaFoldDB" id="A0A4R0N659"/>
<comment type="subcellular location">
    <subcellularLocation>
        <location evidence="1 7">Cell outer membrane</location>
        <topology evidence="1 7">Multi-pass membrane protein</topology>
    </subcellularLocation>
</comment>
<sequence>MNLNVQRKLFFGLRQNYVLAQNLLSKFSLTMKITAFLLMVVCMQISAKTFSQRITISAKNTSLKFVLLEIRKQSGLKLVYNTDVLQRAQPVTVSLKEATLTETMDKVMANQPFNYEIEGNTILINPKTIKVRAVAAVQQIVVTGKVTDGKGPLPGASITEKNTKNVTKTDINGQFTLKVDKEGAILVVSYIGFNRKEVAATSSFMNIVLEGGDQSLGEVVVTGYQKVDKKTFTGSVSQVDKEIINRSGYTDVSRMLQGAAAGVSVENVSGTFGATPKIRIRGNASISANQEPLYVINGIPIASPANVNVNQLYSGDPASLLGSAIAGLNAADIEDISILKDGSATALYGTRAANGVISITTKKGKKNSASINLSTAYTMGVKPDIDQFNVMDSKQSMNLSQDLYNYGYLSVLNYPSSTGAFTEPYRLYASNQISPQEFNNRLNRARGLNTDWFDVLFKNNLLQEHSLSFSGGGDKSTYYLSGSYAGDNGSAIGYNMNRYTSDFRVVLNLTSKLDLDLNLNASFRDQLSPGTFNSTTSSSSFNTTRLFDLNPTSYASNTSRAMSPYDANGNLQYYLRDYAPFNILDELKENFNTLSAHDVRISVKPTYKISKALTFETLLSARKTAAKYDHVMTEYSNVAAAYRVATNDKLRELNTYLYKDPSDPNSIPETILPRGGILDARSSDGRFLYMRNTLTFKKDWEDKHKLNVFAGFEMASDKTTSDYTRGYGYLYYGGKIISPSVLAMKRAIEKDERYYTEGFIQENRTALFLSTQYSFNNKYNIEVAGRVDGNNMFGRRTRSRFLPNYSVGLSWNVDQENFFKQINAEGKVDFLKLRASYALRGNAYQSSPNINANYVNVNRPDAVNSEIGIRIIAPELFSLSWEKDFITNFGLELGLFNKLNLTAEYYTRRNKDLIRSSSVGYEDGFASKTINWATMSNKGVDITLDIKEVVKTKDFRWNVGLIYGYVKNTMVDGNLFSPLLTEKTRPDGYGIVGKPLYGLYAYRFASLDANGQPLFYDGNTGKTTNNIQFSSVNDSLITYMGSRIPTSTGSITNSFNYKSFELRVFLTYSMGNKVFRSPTVKRVYDDNLAASKDIDSRWRTSGDEKLTNIPGLVSNIQNEYYTSAFIQNEFAYNRSDAMVVSANVLRLSEVMLSYNVSPKLLTGVPWIKGARLMASANNIHYWASSKLRGVDPQSLISGVSLPNPRSYTLRLTAQF</sequence>
<proteinExistence type="inferred from homology"/>
<evidence type="ECO:0000313" key="10">
    <source>
        <dbReference type="Proteomes" id="UP000291117"/>
    </source>
</evidence>
<dbReference type="SUPFAM" id="SSF56935">
    <property type="entry name" value="Porins"/>
    <property type="match status" value="1"/>
</dbReference>
<evidence type="ECO:0000256" key="1">
    <source>
        <dbReference type="ARBA" id="ARBA00004571"/>
    </source>
</evidence>
<dbReference type="RefSeq" id="WP_131610045.1">
    <property type="nucleotide sequence ID" value="NZ_SJSM01000009.1"/>
</dbReference>
<keyword evidence="10" id="KW-1185">Reference proteome</keyword>
<dbReference type="InterPro" id="IPR023996">
    <property type="entry name" value="TonB-dep_OMP_SusC/RagA"/>
</dbReference>
<dbReference type="NCBIfam" id="TIGR04056">
    <property type="entry name" value="OMP_RagA_SusC"/>
    <property type="match status" value="1"/>
</dbReference>
<organism evidence="9 10">
    <name type="scientific">Pedobacter hiemivivus</name>
    <dbReference type="NCBI Taxonomy" id="2530454"/>
    <lineage>
        <taxon>Bacteria</taxon>
        <taxon>Pseudomonadati</taxon>
        <taxon>Bacteroidota</taxon>
        <taxon>Sphingobacteriia</taxon>
        <taxon>Sphingobacteriales</taxon>
        <taxon>Sphingobacteriaceae</taxon>
        <taxon>Pedobacter</taxon>
    </lineage>
</organism>
<evidence type="ECO:0000313" key="9">
    <source>
        <dbReference type="EMBL" id="TCC95519.1"/>
    </source>
</evidence>